<comment type="caution">
    <text evidence="2">The sequence shown here is derived from an EMBL/GenBank/DDBJ whole genome shotgun (WGS) entry which is preliminary data.</text>
</comment>
<dbReference type="AlphaFoldDB" id="A0AAD8FDJ3"/>
<sequence length="100" mass="11639">MKEVEDPDTYLFEIKPDLEELVNSVGQELYAWTDEIRVMSTTWKKSNEETCTKLEKKCTSVKEVTSPVVKTMDMVEETLCDQRDTKDEEVAPSLDMKNRQ</sequence>
<proteinExistence type="predicted"/>
<dbReference type="EMBL" id="JASAOG010000041">
    <property type="protein sequence ID" value="KAK0059496.1"/>
    <property type="molecule type" value="Genomic_DNA"/>
</dbReference>
<protein>
    <submittedName>
        <fullName evidence="2">Uncharacterized protein</fullName>
    </submittedName>
</protein>
<keyword evidence="3" id="KW-1185">Reference proteome</keyword>
<gene>
    <name evidence="2" type="ORF">Bpfe_010957</name>
</gene>
<feature type="compositionally biased region" description="Basic and acidic residues" evidence="1">
    <location>
        <begin position="80"/>
        <end position="89"/>
    </location>
</feature>
<name>A0AAD8FDJ3_BIOPF</name>
<reference evidence="2" key="2">
    <citation type="submission" date="2023-04" db="EMBL/GenBank/DDBJ databases">
        <authorList>
            <person name="Bu L."/>
            <person name="Lu L."/>
            <person name="Laidemitt M.R."/>
            <person name="Zhang S.M."/>
            <person name="Mutuku M."/>
            <person name="Mkoji G."/>
            <person name="Steinauer M."/>
            <person name="Loker E.S."/>
        </authorList>
    </citation>
    <scope>NUCLEOTIDE SEQUENCE</scope>
    <source>
        <strain evidence="2">KasaAsao</strain>
        <tissue evidence="2">Whole Snail</tissue>
    </source>
</reference>
<organism evidence="2 3">
    <name type="scientific">Biomphalaria pfeifferi</name>
    <name type="common">Bloodfluke planorb</name>
    <name type="synonym">Freshwater snail</name>
    <dbReference type="NCBI Taxonomy" id="112525"/>
    <lineage>
        <taxon>Eukaryota</taxon>
        <taxon>Metazoa</taxon>
        <taxon>Spiralia</taxon>
        <taxon>Lophotrochozoa</taxon>
        <taxon>Mollusca</taxon>
        <taxon>Gastropoda</taxon>
        <taxon>Heterobranchia</taxon>
        <taxon>Euthyneura</taxon>
        <taxon>Panpulmonata</taxon>
        <taxon>Hygrophila</taxon>
        <taxon>Lymnaeoidea</taxon>
        <taxon>Planorbidae</taxon>
        <taxon>Biomphalaria</taxon>
    </lineage>
</organism>
<evidence type="ECO:0000256" key="1">
    <source>
        <dbReference type="SAM" id="MobiDB-lite"/>
    </source>
</evidence>
<evidence type="ECO:0000313" key="3">
    <source>
        <dbReference type="Proteomes" id="UP001233172"/>
    </source>
</evidence>
<feature type="region of interest" description="Disordered" evidence="1">
    <location>
        <begin position="80"/>
        <end position="100"/>
    </location>
</feature>
<accession>A0AAD8FDJ3</accession>
<dbReference type="Proteomes" id="UP001233172">
    <property type="component" value="Unassembled WGS sequence"/>
</dbReference>
<reference evidence="2" key="1">
    <citation type="journal article" date="2023" name="PLoS Negl. Trop. Dis.">
        <title>A genome sequence for Biomphalaria pfeifferi, the major vector snail for the human-infecting parasite Schistosoma mansoni.</title>
        <authorList>
            <person name="Bu L."/>
            <person name="Lu L."/>
            <person name="Laidemitt M.R."/>
            <person name="Zhang S.M."/>
            <person name="Mutuku M."/>
            <person name="Mkoji G."/>
            <person name="Steinauer M."/>
            <person name="Loker E.S."/>
        </authorList>
    </citation>
    <scope>NUCLEOTIDE SEQUENCE</scope>
    <source>
        <strain evidence="2">KasaAsao</strain>
    </source>
</reference>
<evidence type="ECO:0000313" key="2">
    <source>
        <dbReference type="EMBL" id="KAK0059496.1"/>
    </source>
</evidence>